<comment type="caution">
    <text evidence="2">The sequence shown here is derived from an EMBL/GenBank/DDBJ whole genome shotgun (WGS) entry which is preliminary data.</text>
</comment>
<keyword evidence="1" id="KW-1133">Transmembrane helix</keyword>
<dbReference type="EMBL" id="SJDT01000006">
    <property type="protein sequence ID" value="TBW20932.1"/>
    <property type="molecule type" value="Genomic_DNA"/>
</dbReference>
<sequence length="66" mass="7407">MLVYNIASFIFIAGGAVFALAMIVAIVYMVKHWNSDQVQDLDAPVRTYLKESPEDLAERFVQGSQQ</sequence>
<keyword evidence="3" id="KW-1185">Reference proteome</keyword>
<protein>
    <submittedName>
        <fullName evidence="2">Uncharacterized protein</fullName>
    </submittedName>
</protein>
<accession>A0A4Q9UYW9</accession>
<evidence type="ECO:0000256" key="1">
    <source>
        <dbReference type="SAM" id="Phobius"/>
    </source>
</evidence>
<evidence type="ECO:0000313" key="3">
    <source>
        <dbReference type="Proteomes" id="UP000293036"/>
    </source>
</evidence>
<dbReference type="RefSeq" id="WP_131281953.1">
    <property type="nucleotide sequence ID" value="NZ_JBHSLR010000005.1"/>
</dbReference>
<evidence type="ECO:0000313" key="2">
    <source>
        <dbReference type="EMBL" id="TBW20932.1"/>
    </source>
</evidence>
<feature type="transmembrane region" description="Helical" evidence="1">
    <location>
        <begin position="6"/>
        <end position="30"/>
    </location>
</feature>
<dbReference type="Proteomes" id="UP000293036">
    <property type="component" value="Unassembled WGS sequence"/>
</dbReference>
<dbReference type="AlphaFoldDB" id="A0A4Q9UYW9"/>
<keyword evidence="1" id="KW-0472">Membrane</keyword>
<proteinExistence type="predicted"/>
<organism evidence="2 3">
    <name type="scientific">Arcanobacterium bovis</name>
    <dbReference type="NCBI Taxonomy" id="2529275"/>
    <lineage>
        <taxon>Bacteria</taxon>
        <taxon>Bacillati</taxon>
        <taxon>Actinomycetota</taxon>
        <taxon>Actinomycetes</taxon>
        <taxon>Actinomycetales</taxon>
        <taxon>Actinomycetaceae</taxon>
        <taxon>Arcanobacterium</taxon>
    </lineage>
</organism>
<gene>
    <name evidence="2" type="ORF">EZJ44_07530</name>
</gene>
<keyword evidence="1" id="KW-0812">Transmembrane</keyword>
<name>A0A4Q9UYW9_9ACTO</name>
<reference evidence="2 3" key="1">
    <citation type="submission" date="2019-02" db="EMBL/GenBank/DDBJ databases">
        <title>Arcanobacterium bovis sp. nov., isolated from the milk of a cow with mastitis.</title>
        <authorList>
            <person name="Sammra O."/>
            <person name="Foster G."/>
            <person name="Hassan A."/>
            <person name="Alssahen M."/>
            <person name="Laemmler C."/>
            <person name="Borowiak M."/>
            <person name="Malorny B."/>
            <person name="Abdulmawjood A."/>
        </authorList>
    </citation>
    <scope>NUCLEOTIDE SEQUENCE [LARGE SCALE GENOMIC DNA]</scope>
    <source>
        <strain evidence="2 3">C605018/01/1</strain>
    </source>
</reference>